<keyword evidence="3" id="KW-1185">Reference proteome</keyword>
<dbReference type="EMBL" id="BOMP01000008">
    <property type="protein sequence ID" value="GIE37752.1"/>
    <property type="molecule type" value="Genomic_DNA"/>
</dbReference>
<feature type="compositionally biased region" description="Basic and acidic residues" evidence="1">
    <location>
        <begin position="19"/>
        <end position="31"/>
    </location>
</feature>
<protein>
    <submittedName>
        <fullName evidence="2">Uncharacterized protein</fullName>
    </submittedName>
</protein>
<proteinExistence type="predicted"/>
<gene>
    <name evidence="2" type="ORF">Alo02nite_06500</name>
</gene>
<dbReference type="Proteomes" id="UP000631312">
    <property type="component" value="Unassembled WGS sequence"/>
</dbReference>
<organism evidence="2 3">
    <name type="scientific">Actinoplanes lobatus</name>
    <dbReference type="NCBI Taxonomy" id="113568"/>
    <lineage>
        <taxon>Bacteria</taxon>
        <taxon>Bacillati</taxon>
        <taxon>Actinomycetota</taxon>
        <taxon>Actinomycetes</taxon>
        <taxon>Micromonosporales</taxon>
        <taxon>Micromonosporaceae</taxon>
        <taxon>Actinoplanes</taxon>
    </lineage>
</organism>
<feature type="region of interest" description="Disordered" evidence="1">
    <location>
        <begin position="1"/>
        <end position="105"/>
    </location>
</feature>
<evidence type="ECO:0000313" key="3">
    <source>
        <dbReference type="Proteomes" id="UP000631312"/>
    </source>
</evidence>
<name>A0ABQ4A9S8_9ACTN</name>
<accession>A0ABQ4A9S8</accession>
<evidence type="ECO:0000256" key="1">
    <source>
        <dbReference type="SAM" id="MobiDB-lite"/>
    </source>
</evidence>
<reference evidence="2 3" key="1">
    <citation type="submission" date="2021-01" db="EMBL/GenBank/DDBJ databases">
        <title>Whole genome shotgun sequence of Actinoplanes lobatus NBRC 12513.</title>
        <authorList>
            <person name="Komaki H."/>
            <person name="Tamura T."/>
        </authorList>
    </citation>
    <scope>NUCLEOTIDE SEQUENCE [LARGE SCALE GENOMIC DNA]</scope>
    <source>
        <strain evidence="2 3">NBRC 12513</strain>
    </source>
</reference>
<sequence length="105" mass="11363">MTAGSSTPVAWRSLPQPPARRDRRDGREEHPGCLASTTATTHPGATGRHLRGYPTDLRPAGAAQAGAGSRHAPTGRNGPDETGTTSRVPERGRKRNERWYFTYAN</sequence>
<evidence type="ECO:0000313" key="2">
    <source>
        <dbReference type="EMBL" id="GIE37752.1"/>
    </source>
</evidence>
<comment type="caution">
    <text evidence="2">The sequence shown here is derived from an EMBL/GenBank/DDBJ whole genome shotgun (WGS) entry which is preliminary data.</text>
</comment>